<dbReference type="AlphaFoldDB" id="A0A2J5HMS5"/>
<feature type="transmembrane region" description="Helical" evidence="5">
    <location>
        <begin position="206"/>
        <end position="225"/>
    </location>
</feature>
<evidence type="ECO:0000256" key="3">
    <source>
        <dbReference type="ARBA" id="ARBA00022989"/>
    </source>
</evidence>
<feature type="transmembrane region" description="Helical" evidence="5">
    <location>
        <begin position="166"/>
        <end position="186"/>
    </location>
</feature>
<feature type="transmembrane region" description="Helical" evidence="5">
    <location>
        <begin position="280"/>
        <end position="298"/>
    </location>
</feature>
<dbReference type="GO" id="GO:0016095">
    <property type="term" value="P:polyprenol catabolic process"/>
    <property type="evidence" value="ECO:0007669"/>
    <property type="project" value="UniProtKB-UniRule"/>
</dbReference>
<comment type="pathway">
    <text evidence="5">Protein modification; protein glycosylation.</text>
</comment>
<dbReference type="PANTHER" id="PTHR14624:SF0">
    <property type="entry name" value="POLYPRENOL REDUCTASE"/>
    <property type="match status" value="1"/>
</dbReference>
<dbReference type="Proteomes" id="UP000235023">
    <property type="component" value="Unassembled WGS sequence"/>
</dbReference>
<evidence type="ECO:0000313" key="8">
    <source>
        <dbReference type="Proteomes" id="UP000235023"/>
    </source>
</evidence>
<dbReference type="GO" id="GO:0006488">
    <property type="term" value="P:dolichol-linked oligosaccharide biosynthetic process"/>
    <property type="evidence" value="ECO:0007669"/>
    <property type="project" value="UniProtKB-UniRule"/>
</dbReference>
<dbReference type="EMBL" id="KZ559575">
    <property type="protein sequence ID" value="PLN78504.1"/>
    <property type="molecule type" value="Genomic_DNA"/>
</dbReference>
<evidence type="ECO:0000256" key="2">
    <source>
        <dbReference type="ARBA" id="ARBA00022692"/>
    </source>
</evidence>
<dbReference type="GO" id="GO:0102389">
    <property type="term" value="F:polyprenol reductase activity"/>
    <property type="evidence" value="ECO:0007669"/>
    <property type="project" value="UniProtKB-UniRule"/>
</dbReference>
<dbReference type="Pfam" id="PF02544">
    <property type="entry name" value="Steroid_dh"/>
    <property type="match status" value="1"/>
</dbReference>
<keyword evidence="8" id="KW-1185">Reference proteome</keyword>
<organism evidence="7 8">
    <name type="scientific">Aspergillus taichungensis</name>
    <dbReference type="NCBI Taxonomy" id="482145"/>
    <lineage>
        <taxon>Eukaryota</taxon>
        <taxon>Fungi</taxon>
        <taxon>Dikarya</taxon>
        <taxon>Ascomycota</taxon>
        <taxon>Pezizomycotina</taxon>
        <taxon>Eurotiomycetes</taxon>
        <taxon>Eurotiomycetidae</taxon>
        <taxon>Eurotiales</taxon>
        <taxon>Aspergillaceae</taxon>
        <taxon>Aspergillus</taxon>
        <taxon>Aspergillus subgen. Circumdati</taxon>
    </lineage>
</organism>
<dbReference type="PROSITE" id="PS50244">
    <property type="entry name" value="S5A_REDUCTASE"/>
    <property type="match status" value="1"/>
</dbReference>
<dbReference type="GO" id="GO:0160198">
    <property type="term" value="F:polyprenal reductase activity"/>
    <property type="evidence" value="ECO:0007669"/>
    <property type="project" value="UniProtKB-EC"/>
</dbReference>
<keyword evidence="4 5" id="KW-0472">Membrane</keyword>
<dbReference type="GO" id="GO:0003865">
    <property type="term" value="F:3-oxo-5-alpha-steroid 4-dehydrogenase activity"/>
    <property type="evidence" value="ECO:0007669"/>
    <property type="project" value="TreeGrafter"/>
</dbReference>
<dbReference type="GO" id="GO:0005789">
    <property type="term" value="C:endoplasmic reticulum membrane"/>
    <property type="evidence" value="ECO:0007669"/>
    <property type="project" value="UniProtKB-SubCell"/>
</dbReference>
<comment type="catalytic activity">
    <reaction evidence="5">
        <text>a di-trans,poly-cis-dolichal + NADP(+) = a di-trans,poly-cis-polyprenal + NADPH + H(+)</text>
        <dbReference type="Rhea" id="RHEA:80727"/>
        <dbReference type="Rhea" id="RHEA-COMP:19536"/>
        <dbReference type="Rhea" id="RHEA-COMP:19537"/>
        <dbReference type="ChEBI" id="CHEBI:15378"/>
        <dbReference type="ChEBI" id="CHEBI:57783"/>
        <dbReference type="ChEBI" id="CHEBI:58349"/>
        <dbReference type="ChEBI" id="CHEBI:231623"/>
        <dbReference type="ChEBI" id="CHEBI:231637"/>
        <dbReference type="EC" id="1.3.1.94"/>
    </reaction>
    <physiologicalReaction direction="right-to-left" evidence="5">
        <dbReference type="Rhea" id="RHEA:80729"/>
    </physiologicalReaction>
</comment>
<dbReference type="UniPathway" id="UPA00378"/>
<dbReference type="InterPro" id="IPR001104">
    <property type="entry name" value="3-oxo-5_a-steroid_4-DH_C"/>
</dbReference>
<dbReference type="EC" id="1.3.1.94" evidence="5"/>
<feature type="domain" description="3-oxo-5-alpha-steroid 4-dehydrogenase C-terminal" evidence="6">
    <location>
        <begin position="210"/>
        <end position="307"/>
    </location>
</feature>
<evidence type="ECO:0000256" key="1">
    <source>
        <dbReference type="ARBA" id="ARBA00004127"/>
    </source>
</evidence>
<evidence type="ECO:0000256" key="5">
    <source>
        <dbReference type="RuleBase" id="RU367081"/>
    </source>
</evidence>
<keyword evidence="5" id="KW-0521">NADP</keyword>
<dbReference type="InterPro" id="IPR039698">
    <property type="entry name" value="Dfg10/SRD5A3"/>
</dbReference>
<protein>
    <recommendedName>
        <fullName evidence="5">Polyprenal reductase</fullName>
        <ecNumber evidence="5">1.3.1.94</ecNumber>
    </recommendedName>
</protein>
<feature type="transmembrane region" description="Helical" evidence="5">
    <location>
        <begin position="89"/>
        <end position="106"/>
    </location>
</feature>
<feature type="transmembrane region" description="Helical" evidence="5">
    <location>
        <begin position="246"/>
        <end position="268"/>
    </location>
</feature>
<keyword evidence="3 5" id="KW-1133">Transmembrane helix</keyword>
<keyword evidence="2 5" id="KW-0812">Transmembrane</keyword>
<proteinExistence type="inferred from homology"/>
<feature type="transmembrane region" description="Helical" evidence="5">
    <location>
        <begin position="22"/>
        <end position="43"/>
    </location>
</feature>
<comment type="subcellular location">
    <subcellularLocation>
        <location evidence="1">Endomembrane system</location>
        <topology evidence="1">Multi-pass membrane protein</topology>
    </subcellularLocation>
    <subcellularLocation>
        <location evidence="5">Endoplasmic reticulum membrane</location>
    </subcellularLocation>
</comment>
<comment type="function">
    <text evidence="5">Plays a key role in early steps of protein N-linked glycosylation by being involved in the conversion of polyprenol into dolichol. Acts as a polyprenal reductase that mediates the reduction of polyprenal into dolichal in a NADP-dependent mechanism. Dolichols are required for the synthesis of dolichol-linked monosaccharides and the oligosaccharide precursor used for N-glycosylation.</text>
</comment>
<reference evidence="8" key="1">
    <citation type="submission" date="2017-12" db="EMBL/GenBank/DDBJ databases">
        <authorList>
            <consortium name="DOE Joint Genome Institute"/>
            <person name="Mondo S.J."/>
            <person name="Kjaerbolling I."/>
            <person name="Vesth T.C."/>
            <person name="Frisvad J.C."/>
            <person name="Nybo J.L."/>
            <person name="Theobald S."/>
            <person name="Kuo A."/>
            <person name="Bowyer P."/>
            <person name="Matsuda Y."/>
            <person name="Lyhne E.K."/>
            <person name="Kogle M.E."/>
            <person name="Clum A."/>
            <person name="Lipzen A."/>
            <person name="Salamov A."/>
            <person name="Ngan C.Y."/>
            <person name="Daum C."/>
            <person name="Chiniquy J."/>
            <person name="Barry K."/>
            <person name="LaButti K."/>
            <person name="Haridas S."/>
            <person name="Simmons B.A."/>
            <person name="Magnuson J.K."/>
            <person name="Mortensen U.H."/>
            <person name="Larsen T.O."/>
            <person name="Grigoriev I.V."/>
            <person name="Baker S.E."/>
            <person name="Andersen M.R."/>
            <person name="Nordberg H.P."/>
            <person name="Cantor M.N."/>
            <person name="Hua S.X."/>
        </authorList>
    </citation>
    <scope>NUCLEOTIDE SEQUENCE [LARGE SCALE GENOMIC DNA]</scope>
    <source>
        <strain evidence="8">IBT 19404</strain>
    </source>
</reference>
<keyword evidence="5" id="KW-0256">Endoplasmic reticulum</keyword>
<feature type="transmembrane region" description="Helical" evidence="5">
    <location>
        <begin position="126"/>
        <end position="145"/>
    </location>
</feature>
<dbReference type="PANTHER" id="PTHR14624">
    <property type="entry name" value="DFG10 PROTEIN"/>
    <property type="match status" value="1"/>
</dbReference>
<sequence>MDKLTTILDNALASAQMDAVDLIRAIYVGLTSAILFASLLGSFHARFIPYGARATPAQASARQPAEAPSRSVVTRALDVVASWKVPHRYFTHFYIASVVASVFWAVQVTLRGGAFEAIATRISPEHLERSMSITQIVLCWGLMLIQGGRRLYECFAFSKPSSSSMWFAHWLVGLSFYLLMSISIWIEGTGTLLSHQITLDDIKVANAPSLRTFLCLPIFLMASGLQHDGHHYLFSLEKYTLPTHPMFFSIVCPHYTAECVIYLSLAALAAPPGEMINKTLFLALVFVAVNLGITAGTTKQWYAQKFGKESVQAEFGKQRQSDRDFTPRSAAKLSLLPASPTVCLHPN</sequence>
<evidence type="ECO:0000256" key="4">
    <source>
        <dbReference type="ARBA" id="ARBA00023136"/>
    </source>
</evidence>
<name>A0A2J5HMS5_9EURO</name>
<accession>A0A2J5HMS5</accession>
<dbReference type="OrthoDB" id="541710at2759"/>
<comment type="similarity">
    <text evidence="5">Belongs to the steroid 5-alpha reductase family. Polyprenal reductase subfamily.</text>
</comment>
<evidence type="ECO:0000313" key="7">
    <source>
        <dbReference type="EMBL" id="PLN78504.1"/>
    </source>
</evidence>
<evidence type="ECO:0000259" key="6">
    <source>
        <dbReference type="Pfam" id="PF02544"/>
    </source>
</evidence>
<keyword evidence="5" id="KW-0560">Oxidoreductase</keyword>
<gene>
    <name evidence="7" type="ORF">BDW42DRAFT_195818</name>
</gene>